<accession>A0A4U0PUA8</accession>
<dbReference type="InterPro" id="IPR046358">
    <property type="entry name" value="Flagellin_C"/>
</dbReference>
<dbReference type="PROSITE" id="PS00018">
    <property type="entry name" value="EF_HAND_1"/>
    <property type="match status" value="1"/>
</dbReference>
<dbReference type="InterPro" id="IPR018247">
    <property type="entry name" value="EF_Hand_1_Ca_BS"/>
</dbReference>
<keyword evidence="2 4" id="KW-0964">Secreted</keyword>
<dbReference type="GO" id="GO:0005198">
    <property type="term" value="F:structural molecule activity"/>
    <property type="evidence" value="ECO:0007669"/>
    <property type="project" value="UniProtKB-UniRule"/>
</dbReference>
<dbReference type="SUPFAM" id="SSF64518">
    <property type="entry name" value="Phase 1 flagellin"/>
    <property type="match status" value="1"/>
</dbReference>
<dbReference type="AlphaFoldDB" id="A0A4U0PUA8"/>
<reference evidence="6 7" key="1">
    <citation type="submission" date="2019-04" db="EMBL/GenBank/DDBJ databases">
        <title>Chitiniphilus eburnea sp. nov., a novel chitinolytic bacterium isolated from aquaculture sludge.</title>
        <authorList>
            <person name="Sheng M."/>
        </authorList>
    </citation>
    <scope>NUCLEOTIDE SEQUENCE [LARGE SCALE GENOMIC DNA]</scope>
    <source>
        <strain evidence="6 7">HX-2-15</strain>
    </source>
</reference>
<dbReference type="Pfam" id="PF00669">
    <property type="entry name" value="Flagellin_N"/>
    <property type="match status" value="1"/>
</dbReference>
<keyword evidence="6" id="KW-0969">Cilium</keyword>
<keyword evidence="7" id="KW-1185">Reference proteome</keyword>
<dbReference type="InterPro" id="IPR010810">
    <property type="entry name" value="Flagellin_hook_IN_motif"/>
</dbReference>
<evidence type="ECO:0000259" key="5">
    <source>
        <dbReference type="PROSITE" id="PS50222"/>
    </source>
</evidence>
<dbReference type="OrthoDB" id="9796789at2"/>
<dbReference type="Gene3D" id="6.10.280.190">
    <property type="match status" value="1"/>
</dbReference>
<dbReference type="PRINTS" id="PR00207">
    <property type="entry name" value="FLAGELLIN"/>
</dbReference>
<dbReference type="RefSeq" id="WP_136773874.1">
    <property type="nucleotide sequence ID" value="NZ_CP156074.1"/>
</dbReference>
<comment type="similarity">
    <text evidence="1 4">Belongs to the bacterial flagellin family.</text>
</comment>
<proteinExistence type="inferred from homology"/>
<evidence type="ECO:0000256" key="4">
    <source>
        <dbReference type="RuleBase" id="RU362073"/>
    </source>
</evidence>
<evidence type="ECO:0000256" key="2">
    <source>
        <dbReference type="ARBA" id="ARBA00022525"/>
    </source>
</evidence>
<evidence type="ECO:0000313" key="6">
    <source>
        <dbReference type="EMBL" id="TJZ72046.1"/>
    </source>
</evidence>
<dbReference type="Pfam" id="PF07196">
    <property type="entry name" value="Flagellin_IN"/>
    <property type="match status" value="1"/>
</dbReference>
<dbReference type="Gene3D" id="2.170.280.10">
    <property type="entry name" value="f41 fragment of flagellin, middle domain"/>
    <property type="match status" value="1"/>
</dbReference>
<name>A0A4U0PUA8_9NEIS</name>
<dbReference type="GO" id="GO:0005576">
    <property type="term" value="C:extracellular region"/>
    <property type="evidence" value="ECO:0007669"/>
    <property type="project" value="UniProtKB-SubCell"/>
</dbReference>
<dbReference type="Proteomes" id="UP000310016">
    <property type="component" value="Unassembled WGS sequence"/>
</dbReference>
<evidence type="ECO:0000313" key="7">
    <source>
        <dbReference type="Proteomes" id="UP000310016"/>
    </source>
</evidence>
<dbReference type="InterPro" id="IPR001492">
    <property type="entry name" value="Flagellin"/>
</dbReference>
<feature type="domain" description="EF-hand" evidence="5">
    <location>
        <begin position="277"/>
        <end position="303"/>
    </location>
</feature>
<dbReference type="PANTHER" id="PTHR42792:SF2">
    <property type="entry name" value="FLAGELLIN"/>
    <property type="match status" value="1"/>
</dbReference>
<dbReference type="GO" id="GO:0009288">
    <property type="term" value="C:bacterial-type flagellum"/>
    <property type="evidence" value="ECO:0007669"/>
    <property type="project" value="UniProtKB-SubCell"/>
</dbReference>
<dbReference type="Gene3D" id="6.10.10.10">
    <property type="entry name" value="Flagellar export chaperone, C-terminal domain"/>
    <property type="match status" value="1"/>
</dbReference>
<dbReference type="GO" id="GO:0005509">
    <property type="term" value="F:calcium ion binding"/>
    <property type="evidence" value="ECO:0007669"/>
    <property type="project" value="InterPro"/>
</dbReference>
<dbReference type="PANTHER" id="PTHR42792">
    <property type="entry name" value="FLAGELLIN"/>
    <property type="match status" value="1"/>
</dbReference>
<evidence type="ECO:0000256" key="3">
    <source>
        <dbReference type="ARBA" id="ARBA00023143"/>
    </source>
</evidence>
<comment type="caution">
    <text evidence="6">The sequence shown here is derived from an EMBL/GenBank/DDBJ whole genome shotgun (WGS) entry which is preliminary data.</text>
</comment>
<gene>
    <name evidence="6" type="ORF">FAZ21_13015</name>
</gene>
<dbReference type="Gene3D" id="2.30.220.10">
    <property type="entry name" value="f41 fragment of flagellin, C-terminal domain"/>
    <property type="match status" value="1"/>
</dbReference>
<evidence type="ECO:0000256" key="1">
    <source>
        <dbReference type="ARBA" id="ARBA00005709"/>
    </source>
</evidence>
<keyword evidence="6" id="KW-0966">Cell projection</keyword>
<dbReference type="Gene3D" id="1.20.1330.10">
    <property type="entry name" value="f41 fragment of flagellin, N-terminal domain"/>
    <property type="match status" value="1"/>
</dbReference>
<comment type="function">
    <text evidence="4">Flagellin is the subunit protein which polymerizes to form the filaments of bacterial flagella.</text>
</comment>
<comment type="subcellular location">
    <subcellularLocation>
        <location evidence="4">Secreted</location>
    </subcellularLocation>
    <subcellularLocation>
        <location evidence="4">Bacterial flagellum</location>
    </subcellularLocation>
</comment>
<sequence length="537" mass="55099">MQVINTNIPSLNSQRNLNNSQNDLQTSLQRLSSGLRINSAKDDAAGLAISQRMTSQIRGSDQAQRNANDGISLSQTAEGSLAQMGDMLQRIRELAVQAGNATLSDSDREAVNAEVSQLTSELDRTAITTQFNGQKLFDGSFTAAIYQVGANANETITATTSNLRTNQYGTYQTGTGTGTGAKAISNVVTGATTYAAGATGTVNVSGAAVTTSGTFSINGVSISAADTDMASDIAAKINQAGTGVKATARTETVLTMGSGSYTLALASKSSTFQSVTFNISDANNNGSIDADEYAQAVSAFNQKSSQTGVNAQVEVFQDATGTTRYGIKLVADDGGNIAMTSADGVASGFGGDLDVWNFDAAASTGAAQYLSSSSVFTAGASGSAVFGGQVVLNSATSFSVTTSGAGFASGVMFTASTNATAFASGSSYQSDLKTVEKLDVSTVEKATQALRIVDDALTGVSDLRAKFGALQSRFSSTIANLATTSENLSAARSRIQDTDFAKETASLTRGQILQQAGTAMLSQANQLPQQVLQLLQG</sequence>
<dbReference type="InterPro" id="IPR042187">
    <property type="entry name" value="Flagellin_C_sub2"/>
</dbReference>
<dbReference type="EMBL" id="SUMF01000015">
    <property type="protein sequence ID" value="TJZ72046.1"/>
    <property type="molecule type" value="Genomic_DNA"/>
</dbReference>
<dbReference type="InterPro" id="IPR002048">
    <property type="entry name" value="EF_hand_dom"/>
</dbReference>
<dbReference type="PROSITE" id="PS50222">
    <property type="entry name" value="EF_HAND_2"/>
    <property type="match status" value="1"/>
</dbReference>
<keyword evidence="6" id="KW-0282">Flagellum</keyword>
<organism evidence="6 7">
    <name type="scientific">Chitiniphilus eburneus</name>
    <dbReference type="NCBI Taxonomy" id="2571148"/>
    <lineage>
        <taxon>Bacteria</taxon>
        <taxon>Pseudomonadati</taxon>
        <taxon>Pseudomonadota</taxon>
        <taxon>Betaproteobacteria</taxon>
        <taxon>Neisseriales</taxon>
        <taxon>Chitinibacteraceae</taxon>
        <taxon>Chitiniphilus</taxon>
    </lineage>
</organism>
<dbReference type="Pfam" id="PF00700">
    <property type="entry name" value="Flagellin_C"/>
    <property type="match status" value="1"/>
</dbReference>
<protein>
    <recommendedName>
        <fullName evidence="4">Flagellin</fullName>
    </recommendedName>
</protein>
<keyword evidence="3 4" id="KW-0975">Bacterial flagellum</keyword>
<dbReference type="InterPro" id="IPR001029">
    <property type="entry name" value="Flagellin_N"/>
</dbReference>